<dbReference type="SUPFAM" id="SSF89796">
    <property type="entry name" value="CoA-transferase family III (CaiB/BaiF)"/>
    <property type="match status" value="1"/>
</dbReference>
<sequence>MSYVLKGLKVLDFSTLLPGPFATMYLADLGAEVVHIESPTRPDLLRLVPPYAHGQATAHNYLNRNKHSITLDLKNRDCIEQIKTRISDYDIVVEQFRPGVMQRLGLDYATLAEINPRLIYCSITGYGQTGSYKDKAGHDINYLALSGIAGHSGRVQDGPPALGIQVADVAGGSMHAIIAILAAVIERQRSGMGQYIDISMTDCAVTLNNMAAAASLAADVHAQPESGHLNGGAFYDYYQTQDGRYLSIGSLEPQFMQGLAQALQLPVLLEKGSSLDAQDQKEVKAAIQEKIRSKTLNEWQTIFAALDVCVEPVLHLDEALTSQLAQERGWVVHVPVKAGEQETEPQLACPIKFSRSSSRYDFMGQALGESEQW</sequence>
<dbReference type="PANTHER" id="PTHR48228">
    <property type="entry name" value="SUCCINYL-COA--D-CITRAMALATE COA-TRANSFERASE"/>
    <property type="match status" value="1"/>
</dbReference>
<dbReference type="InterPro" id="IPR044855">
    <property type="entry name" value="CoA-Trfase_III_dom3_sf"/>
</dbReference>
<dbReference type="Pfam" id="PF02515">
    <property type="entry name" value="CoA_transf_3"/>
    <property type="match status" value="1"/>
</dbReference>
<accession>A0AAE6WTW8</accession>
<evidence type="ECO:0000313" key="1">
    <source>
        <dbReference type="EMBL" id="QIC66428.1"/>
    </source>
</evidence>
<reference evidence="1 2" key="1">
    <citation type="submission" date="2019-09" db="EMBL/GenBank/DDBJ databases">
        <title>Non-baumannii Acinetobacter spp. carrying blaNDM-1 isolated in China.</title>
        <authorList>
            <person name="Cui C."/>
            <person name="Chen C."/>
            <person name="Sun J."/>
            <person name="Liu Y."/>
        </authorList>
    </citation>
    <scope>NUCLEOTIDE SEQUENCE [LARGE SCALE GENOMIC DNA]</scope>
    <source>
        <strain evidence="1 2">HZE23-1</strain>
    </source>
</reference>
<dbReference type="RefSeq" id="WP_163170922.1">
    <property type="nucleotide sequence ID" value="NZ_CP044463.1"/>
</dbReference>
<proteinExistence type="predicted"/>
<evidence type="ECO:0000313" key="2">
    <source>
        <dbReference type="Proteomes" id="UP000503505"/>
    </source>
</evidence>
<dbReference type="AlphaFoldDB" id="A0AAE6WTW8"/>
<dbReference type="PANTHER" id="PTHR48228:SF5">
    <property type="entry name" value="ALPHA-METHYLACYL-COA RACEMASE"/>
    <property type="match status" value="1"/>
</dbReference>
<dbReference type="EMBL" id="CP044463">
    <property type="protein sequence ID" value="QIC66428.1"/>
    <property type="molecule type" value="Genomic_DNA"/>
</dbReference>
<keyword evidence="1" id="KW-0808">Transferase</keyword>
<name>A0AAE6WTW8_9GAMM</name>
<dbReference type="Gene3D" id="3.40.50.10540">
    <property type="entry name" value="Crotonobetainyl-coa:carnitine coa-transferase, domain 1"/>
    <property type="match status" value="1"/>
</dbReference>
<dbReference type="InterPro" id="IPR003673">
    <property type="entry name" value="CoA-Trfase_fam_III"/>
</dbReference>
<organism evidence="1 2">
    <name type="scientific">Acinetobacter schindleri</name>
    <dbReference type="NCBI Taxonomy" id="108981"/>
    <lineage>
        <taxon>Bacteria</taxon>
        <taxon>Pseudomonadati</taxon>
        <taxon>Pseudomonadota</taxon>
        <taxon>Gammaproteobacteria</taxon>
        <taxon>Moraxellales</taxon>
        <taxon>Moraxellaceae</taxon>
        <taxon>Acinetobacter</taxon>
    </lineage>
</organism>
<gene>
    <name evidence="1" type="ORF">FSC10_03210</name>
</gene>
<protein>
    <submittedName>
        <fullName evidence="1">CoA transferase</fullName>
    </submittedName>
</protein>
<dbReference type="Proteomes" id="UP000503505">
    <property type="component" value="Chromosome"/>
</dbReference>
<dbReference type="InterPro" id="IPR023606">
    <property type="entry name" value="CoA-Trfase_III_dom_1_sf"/>
</dbReference>
<dbReference type="InterPro" id="IPR050509">
    <property type="entry name" value="CoA-transferase_III"/>
</dbReference>
<dbReference type="GO" id="GO:0016740">
    <property type="term" value="F:transferase activity"/>
    <property type="evidence" value="ECO:0007669"/>
    <property type="project" value="UniProtKB-KW"/>
</dbReference>
<dbReference type="Gene3D" id="3.30.1540.10">
    <property type="entry name" value="formyl-coa transferase, domain 3"/>
    <property type="match status" value="1"/>
</dbReference>